<dbReference type="InParanoid" id="W3X6E5"/>
<evidence type="ECO:0000313" key="2">
    <source>
        <dbReference type="EMBL" id="ETS81688.1"/>
    </source>
</evidence>
<dbReference type="InterPro" id="IPR001810">
    <property type="entry name" value="F-box_dom"/>
</dbReference>
<proteinExistence type="predicted"/>
<name>W3X6E5_PESFW</name>
<keyword evidence="3" id="KW-1185">Reference proteome</keyword>
<dbReference type="KEGG" id="pfy:PFICI_06690"/>
<dbReference type="OrthoDB" id="4777313at2759"/>
<sequence length="490" mass="55198">MGSCMSAGIDPGGHGDSRAVILVAKLVGDNVPGDSIIENLPTEMLQKIMMSMDAETLLAFIRTSKRVHLAYQGASNLIALGSSEQSVGPELLPIAVNCFMARALDLFPKATNPGNKNMVFSIAHSFIKSSISTQAMTRKLGRTYFSLQLALRLQSFHQAVVEVFDDMYLDSLRKDSSSFIEYTLEEKTRVLRALYLFELVHLLLVPVASFNDWRLQKGISAAFWKNFAPWDHSQVLYLVEDFLSQRVIKGSYTSKGPLLCVSFYSPIIHVASEHYSQHFAALGDQLYHRLYPNYGRGAPPPTPLWCPCHQELVCDWHRVTGTICPVEAMMVVFVNGIQGTLDMDSSADKYIEARVTMVRGRRPIPTAPLLITLPLEIWPAVPLWDQVLGSCNDVFQVMEGALAISQIYDCQDELIFLLWTGTIISSRSLHFGSMNNITGQMAKYPNDFLFRSLHVIEKHMESHDVMDRVLLTYMQRLQKKVLEQQQQQQQ</sequence>
<evidence type="ECO:0000259" key="1">
    <source>
        <dbReference type="PROSITE" id="PS50181"/>
    </source>
</evidence>
<gene>
    <name evidence="2" type="ORF">PFICI_06690</name>
</gene>
<dbReference type="EMBL" id="KI912112">
    <property type="protein sequence ID" value="ETS81688.1"/>
    <property type="molecule type" value="Genomic_DNA"/>
</dbReference>
<organism evidence="2 3">
    <name type="scientific">Pestalotiopsis fici (strain W106-1 / CGMCC3.15140)</name>
    <dbReference type="NCBI Taxonomy" id="1229662"/>
    <lineage>
        <taxon>Eukaryota</taxon>
        <taxon>Fungi</taxon>
        <taxon>Dikarya</taxon>
        <taxon>Ascomycota</taxon>
        <taxon>Pezizomycotina</taxon>
        <taxon>Sordariomycetes</taxon>
        <taxon>Xylariomycetidae</taxon>
        <taxon>Amphisphaeriales</taxon>
        <taxon>Sporocadaceae</taxon>
        <taxon>Pestalotiopsis</taxon>
    </lineage>
</organism>
<protein>
    <recommendedName>
        <fullName evidence="1">F-box domain-containing protein</fullName>
    </recommendedName>
</protein>
<dbReference type="Proteomes" id="UP000030651">
    <property type="component" value="Unassembled WGS sequence"/>
</dbReference>
<dbReference type="HOGENOM" id="CLU_556805_0_0_1"/>
<reference evidence="3" key="1">
    <citation type="journal article" date="2015" name="BMC Genomics">
        <title>Genomic and transcriptomic analysis of the endophytic fungus Pestalotiopsis fici reveals its lifestyle and high potential for synthesis of natural products.</title>
        <authorList>
            <person name="Wang X."/>
            <person name="Zhang X."/>
            <person name="Liu L."/>
            <person name="Xiang M."/>
            <person name="Wang W."/>
            <person name="Sun X."/>
            <person name="Che Y."/>
            <person name="Guo L."/>
            <person name="Liu G."/>
            <person name="Guo L."/>
            <person name="Wang C."/>
            <person name="Yin W.B."/>
            <person name="Stadler M."/>
            <person name="Zhang X."/>
            <person name="Liu X."/>
        </authorList>
    </citation>
    <scope>NUCLEOTIDE SEQUENCE [LARGE SCALE GENOMIC DNA]</scope>
    <source>
        <strain evidence="3">W106-1 / CGMCC3.15140</strain>
    </source>
</reference>
<dbReference type="AlphaFoldDB" id="W3X6E5"/>
<accession>W3X6E5</accession>
<evidence type="ECO:0000313" key="3">
    <source>
        <dbReference type="Proteomes" id="UP000030651"/>
    </source>
</evidence>
<feature type="domain" description="F-box" evidence="1">
    <location>
        <begin position="34"/>
        <end position="66"/>
    </location>
</feature>
<dbReference type="GeneID" id="19271703"/>
<dbReference type="PROSITE" id="PS50181">
    <property type="entry name" value="FBOX"/>
    <property type="match status" value="1"/>
</dbReference>
<dbReference type="RefSeq" id="XP_007833462.1">
    <property type="nucleotide sequence ID" value="XM_007835271.1"/>
</dbReference>